<gene>
    <name evidence="1" type="ORF">LSH36_334g04009</name>
</gene>
<keyword evidence="2" id="KW-1185">Reference proteome</keyword>
<reference evidence="1" key="1">
    <citation type="journal article" date="2023" name="Mol. Biol. Evol.">
        <title>Third-Generation Sequencing Reveals the Adaptive Role of the Epigenome in Three Deep-Sea Polychaetes.</title>
        <authorList>
            <person name="Perez M."/>
            <person name="Aroh O."/>
            <person name="Sun Y."/>
            <person name="Lan Y."/>
            <person name="Juniper S.K."/>
            <person name="Young C.R."/>
            <person name="Angers B."/>
            <person name="Qian P.Y."/>
        </authorList>
    </citation>
    <scope>NUCLEOTIDE SEQUENCE</scope>
    <source>
        <strain evidence="1">P08H-3</strain>
    </source>
</reference>
<organism evidence="1 2">
    <name type="scientific">Paralvinella palmiformis</name>
    <dbReference type="NCBI Taxonomy" id="53620"/>
    <lineage>
        <taxon>Eukaryota</taxon>
        <taxon>Metazoa</taxon>
        <taxon>Spiralia</taxon>
        <taxon>Lophotrochozoa</taxon>
        <taxon>Annelida</taxon>
        <taxon>Polychaeta</taxon>
        <taxon>Sedentaria</taxon>
        <taxon>Canalipalpata</taxon>
        <taxon>Terebellida</taxon>
        <taxon>Terebelliformia</taxon>
        <taxon>Alvinellidae</taxon>
        <taxon>Paralvinella</taxon>
    </lineage>
</organism>
<dbReference type="EMBL" id="JAODUP010000335">
    <property type="protein sequence ID" value="KAK2152253.1"/>
    <property type="molecule type" value="Genomic_DNA"/>
</dbReference>
<evidence type="ECO:0000313" key="2">
    <source>
        <dbReference type="Proteomes" id="UP001208570"/>
    </source>
</evidence>
<protein>
    <submittedName>
        <fullName evidence="1">Uncharacterized protein</fullName>
    </submittedName>
</protein>
<evidence type="ECO:0000313" key="1">
    <source>
        <dbReference type="EMBL" id="KAK2152253.1"/>
    </source>
</evidence>
<name>A0AAD9JFL9_9ANNE</name>
<comment type="caution">
    <text evidence="1">The sequence shown here is derived from an EMBL/GenBank/DDBJ whole genome shotgun (WGS) entry which is preliminary data.</text>
</comment>
<sequence>MVAPPSESPQYCGNKPGGSTRAEELWVDVGLIIKSVTGLFTAIKCWFDLHLYYCLYSKTDSTEDSIIEEHGECHVLI</sequence>
<dbReference type="AlphaFoldDB" id="A0AAD9JFL9"/>
<accession>A0AAD9JFL9</accession>
<proteinExistence type="predicted"/>
<dbReference type="Proteomes" id="UP001208570">
    <property type="component" value="Unassembled WGS sequence"/>
</dbReference>